<proteinExistence type="predicted"/>
<protein>
    <submittedName>
        <fullName evidence="2">Uncharacterized protein</fullName>
    </submittedName>
</protein>
<sequence>MSPRAGHRDASVRRCLLRAGIPITVMATSTKWQALMGSLISSHSACAVKSGEWHLFRALRLPGNDGATQRLNATPCPESLPRQGGDEFPASDAITEEPPDTKRIPGPAVCSPAICPPAQRAPRVSGARAGHNNPSPGL</sequence>
<reference evidence="2" key="1">
    <citation type="journal article" date="2023" name="Science">
        <title>Genome structures resolve the early diversification of teleost fishes.</title>
        <authorList>
            <person name="Parey E."/>
            <person name="Louis A."/>
            <person name="Montfort J."/>
            <person name="Bouchez O."/>
            <person name="Roques C."/>
            <person name="Iampietro C."/>
            <person name="Lluch J."/>
            <person name="Castinel A."/>
            <person name="Donnadieu C."/>
            <person name="Desvignes T."/>
            <person name="Floi Bucao C."/>
            <person name="Jouanno E."/>
            <person name="Wen M."/>
            <person name="Mejri S."/>
            <person name="Dirks R."/>
            <person name="Jansen H."/>
            <person name="Henkel C."/>
            <person name="Chen W.J."/>
            <person name="Zahm M."/>
            <person name="Cabau C."/>
            <person name="Klopp C."/>
            <person name="Thompson A.W."/>
            <person name="Robinson-Rechavi M."/>
            <person name="Braasch I."/>
            <person name="Lecointre G."/>
            <person name="Bobe J."/>
            <person name="Postlethwait J.H."/>
            <person name="Berthelot C."/>
            <person name="Roest Crollius H."/>
            <person name="Guiguen Y."/>
        </authorList>
    </citation>
    <scope>NUCLEOTIDE SEQUENCE</scope>
    <source>
        <strain evidence="2">WJC10195</strain>
    </source>
</reference>
<feature type="region of interest" description="Disordered" evidence="1">
    <location>
        <begin position="64"/>
        <end position="138"/>
    </location>
</feature>
<dbReference type="Proteomes" id="UP001152622">
    <property type="component" value="Chromosome 4"/>
</dbReference>
<evidence type="ECO:0000256" key="1">
    <source>
        <dbReference type="SAM" id="MobiDB-lite"/>
    </source>
</evidence>
<gene>
    <name evidence="2" type="ORF">SKAU_G00125380</name>
</gene>
<evidence type="ECO:0000313" key="2">
    <source>
        <dbReference type="EMBL" id="KAJ8363707.1"/>
    </source>
</evidence>
<comment type="caution">
    <text evidence="2">The sequence shown here is derived from an EMBL/GenBank/DDBJ whole genome shotgun (WGS) entry which is preliminary data.</text>
</comment>
<keyword evidence="3" id="KW-1185">Reference proteome</keyword>
<dbReference type="AlphaFoldDB" id="A0A9Q1J0P2"/>
<organism evidence="2 3">
    <name type="scientific">Synaphobranchus kaupii</name>
    <name type="common">Kaup's arrowtooth eel</name>
    <dbReference type="NCBI Taxonomy" id="118154"/>
    <lineage>
        <taxon>Eukaryota</taxon>
        <taxon>Metazoa</taxon>
        <taxon>Chordata</taxon>
        <taxon>Craniata</taxon>
        <taxon>Vertebrata</taxon>
        <taxon>Euteleostomi</taxon>
        <taxon>Actinopterygii</taxon>
        <taxon>Neopterygii</taxon>
        <taxon>Teleostei</taxon>
        <taxon>Anguilliformes</taxon>
        <taxon>Synaphobranchidae</taxon>
        <taxon>Synaphobranchus</taxon>
    </lineage>
</organism>
<evidence type="ECO:0000313" key="3">
    <source>
        <dbReference type="Proteomes" id="UP001152622"/>
    </source>
</evidence>
<name>A0A9Q1J0P2_SYNKA</name>
<dbReference type="EMBL" id="JAINUF010000004">
    <property type="protein sequence ID" value="KAJ8363707.1"/>
    <property type="molecule type" value="Genomic_DNA"/>
</dbReference>
<accession>A0A9Q1J0P2</accession>